<dbReference type="AlphaFoldDB" id="A0AAD4SE55"/>
<organism evidence="1 2">
    <name type="scientific">Papaver atlanticum</name>
    <dbReference type="NCBI Taxonomy" id="357466"/>
    <lineage>
        <taxon>Eukaryota</taxon>
        <taxon>Viridiplantae</taxon>
        <taxon>Streptophyta</taxon>
        <taxon>Embryophyta</taxon>
        <taxon>Tracheophyta</taxon>
        <taxon>Spermatophyta</taxon>
        <taxon>Magnoliopsida</taxon>
        <taxon>Ranunculales</taxon>
        <taxon>Papaveraceae</taxon>
        <taxon>Papaveroideae</taxon>
        <taxon>Papaver</taxon>
    </lineage>
</organism>
<dbReference type="Proteomes" id="UP001202328">
    <property type="component" value="Unassembled WGS sequence"/>
</dbReference>
<keyword evidence="2" id="KW-1185">Reference proteome</keyword>
<evidence type="ECO:0000313" key="1">
    <source>
        <dbReference type="EMBL" id="KAI3899589.1"/>
    </source>
</evidence>
<dbReference type="EMBL" id="JAJJMB010011752">
    <property type="protein sequence ID" value="KAI3899589.1"/>
    <property type="molecule type" value="Genomic_DNA"/>
</dbReference>
<comment type="caution">
    <text evidence="1">The sequence shown here is derived from an EMBL/GenBank/DDBJ whole genome shotgun (WGS) entry which is preliminary data.</text>
</comment>
<reference evidence="1" key="1">
    <citation type="submission" date="2022-04" db="EMBL/GenBank/DDBJ databases">
        <title>A functionally conserved STORR gene fusion in Papaver species that diverged 16.8 million years ago.</title>
        <authorList>
            <person name="Catania T."/>
        </authorList>
    </citation>
    <scope>NUCLEOTIDE SEQUENCE</scope>
    <source>
        <strain evidence="1">S-188037</strain>
    </source>
</reference>
<gene>
    <name evidence="1" type="ORF">MKW98_008377</name>
</gene>
<accession>A0AAD4SE55</accession>
<sequence>MFNPIICREVLQNSMGSTKNYDISLPKRANIAILSLILDYFYFYQIPGRSNKVLPIFYKHFKLDAFICLFVFIIVASLDENNELVFQVLDLRSLTLSRLKLQIHQVSDQLVDNNTQDALPVIAGYSLGSRLLLIGGHSKELSDVITGSSVSLYLPHLHTIRLVHCRKFVWFDLTGCEALMNFICEVFSDEGGFPVLKILALWPSRLVFGLLTLSWILLFVVNEGIDGEVLLIPSPVS</sequence>
<proteinExistence type="predicted"/>
<name>A0AAD4SE55_9MAGN</name>
<protein>
    <submittedName>
        <fullName evidence="1">Uncharacterized protein</fullName>
    </submittedName>
</protein>
<evidence type="ECO:0000313" key="2">
    <source>
        <dbReference type="Proteomes" id="UP001202328"/>
    </source>
</evidence>